<feature type="compositionally biased region" description="Basic and acidic residues" evidence="2">
    <location>
        <begin position="300"/>
        <end position="323"/>
    </location>
</feature>
<accession>A0A9P5P7M0</accession>
<feature type="region of interest" description="Disordered" evidence="2">
    <location>
        <begin position="214"/>
        <end position="335"/>
    </location>
</feature>
<evidence type="ECO:0000256" key="1">
    <source>
        <dbReference type="ARBA" id="ARBA00023054"/>
    </source>
</evidence>
<dbReference type="GO" id="GO:0005634">
    <property type="term" value="C:nucleus"/>
    <property type="evidence" value="ECO:0007669"/>
    <property type="project" value="TreeGrafter"/>
</dbReference>
<keyword evidence="1" id="KW-0175">Coiled coil</keyword>
<organism evidence="3 4">
    <name type="scientific">Rhodocollybia butyracea</name>
    <dbReference type="NCBI Taxonomy" id="206335"/>
    <lineage>
        <taxon>Eukaryota</taxon>
        <taxon>Fungi</taxon>
        <taxon>Dikarya</taxon>
        <taxon>Basidiomycota</taxon>
        <taxon>Agaricomycotina</taxon>
        <taxon>Agaricomycetes</taxon>
        <taxon>Agaricomycetidae</taxon>
        <taxon>Agaricales</taxon>
        <taxon>Marasmiineae</taxon>
        <taxon>Omphalotaceae</taxon>
        <taxon>Rhodocollybia</taxon>
    </lineage>
</organism>
<protein>
    <submittedName>
        <fullName evidence="3">Uncharacterized protein</fullName>
    </submittedName>
</protein>
<dbReference type="OrthoDB" id="333551at2759"/>
<gene>
    <name evidence="3" type="ORF">BDP27DRAFT_1395015</name>
</gene>
<dbReference type="PANTHER" id="PTHR15885:SF1">
    <property type="entry name" value="COILED-COIL DOMAIN-CONTAINING PROTEIN 174"/>
    <property type="match status" value="1"/>
</dbReference>
<feature type="compositionally biased region" description="Polar residues" evidence="2">
    <location>
        <begin position="326"/>
        <end position="335"/>
    </location>
</feature>
<keyword evidence="4" id="KW-1185">Reference proteome</keyword>
<feature type="region of interest" description="Disordered" evidence="2">
    <location>
        <begin position="28"/>
        <end position="68"/>
    </location>
</feature>
<dbReference type="AlphaFoldDB" id="A0A9P5P7M0"/>
<evidence type="ECO:0000313" key="4">
    <source>
        <dbReference type="Proteomes" id="UP000772434"/>
    </source>
</evidence>
<feature type="compositionally biased region" description="Basic and acidic residues" evidence="2">
    <location>
        <begin position="242"/>
        <end position="263"/>
    </location>
</feature>
<proteinExistence type="predicted"/>
<name>A0A9P5P7M0_9AGAR</name>
<feature type="region of interest" description="Disordered" evidence="2">
    <location>
        <begin position="355"/>
        <end position="385"/>
    </location>
</feature>
<dbReference type="PANTHER" id="PTHR15885">
    <property type="entry name" value="COILED-COIL DOMAIN-CONTAINING PROTEIN 174"/>
    <property type="match status" value="1"/>
</dbReference>
<reference evidence="3" key="1">
    <citation type="submission" date="2020-11" db="EMBL/GenBank/DDBJ databases">
        <authorList>
            <consortium name="DOE Joint Genome Institute"/>
            <person name="Ahrendt S."/>
            <person name="Riley R."/>
            <person name="Andreopoulos W."/>
            <person name="Labutti K."/>
            <person name="Pangilinan J."/>
            <person name="Ruiz-Duenas F.J."/>
            <person name="Barrasa J.M."/>
            <person name="Sanchez-Garcia M."/>
            <person name="Camarero S."/>
            <person name="Miyauchi S."/>
            <person name="Serrano A."/>
            <person name="Linde D."/>
            <person name="Babiker R."/>
            <person name="Drula E."/>
            <person name="Ayuso-Fernandez I."/>
            <person name="Pacheco R."/>
            <person name="Padilla G."/>
            <person name="Ferreira P."/>
            <person name="Barriuso J."/>
            <person name="Kellner H."/>
            <person name="Castanera R."/>
            <person name="Alfaro M."/>
            <person name="Ramirez L."/>
            <person name="Pisabarro A.G."/>
            <person name="Kuo A."/>
            <person name="Tritt A."/>
            <person name="Lipzen A."/>
            <person name="He G."/>
            <person name="Yan M."/>
            <person name="Ng V."/>
            <person name="Cullen D."/>
            <person name="Martin F."/>
            <person name="Rosso M.-N."/>
            <person name="Henrissat B."/>
            <person name="Hibbett D."/>
            <person name="Martinez A.T."/>
            <person name="Grigoriev I.V."/>
        </authorList>
    </citation>
    <scope>NUCLEOTIDE SEQUENCE</scope>
    <source>
        <strain evidence="3">AH 40177</strain>
    </source>
</reference>
<feature type="compositionally biased region" description="Basic and acidic residues" evidence="2">
    <location>
        <begin position="45"/>
        <end position="55"/>
    </location>
</feature>
<dbReference type="InterPro" id="IPR025066">
    <property type="entry name" value="CCDC174-like"/>
</dbReference>
<comment type="caution">
    <text evidence="3">The sequence shown here is derived from an EMBL/GenBank/DDBJ whole genome shotgun (WGS) entry which is preliminary data.</text>
</comment>
<feature type="compositionally biased region" description="Polar residues" evidence="2">
    <location>
        <begin position="355"/>
        <end position="367"/>
    </location>
</feature>
<feature type="region of interest" description="Disordered" evidence="2">
    <location>
        <begin position="125"/>
        <end position="150"/>
    </location>
</feature>
<dbReference type="EMBL" id="JADNRY010000438">
    <property type="protein sequence ID" value="KAF9056721.1"/>
    <property type="molecule type" value="Genomic_DNA"/>
</dbReference>
<evidence type="ECO:0000256" key="2">
    <source>
        <dbReference type="SAM" id="MobiDB-lite"/>
    </source>
</evidence>
<sequence>MHSKKSKAKGISESSWLDLKANLDKHAEQATLDRATGKSRPTIDGIERPLNDKKKSQWLRQNKGVKDRAARDVFEDLDPSVTEANRNIMKKKARQYRKLMQGKHGGINEQQRAELLVDFESKGISWESDSEDEDESLTVPVPPPNDEDDPIIEYVDELGRTRTSRRSEVPLEFLTKLEEQEEEEGVIRDMYDLQNHFPTYVPDADRQAKIIEQHSEENKPIETHYNPLGENRARGAASYNFSKDEESRRKEREGIDSLRDETLAQRQAAGAVDLRVGESEGMQAPETSAKSRALEKRKREREERMKKVEAQRKKAKVVEESLPHESATSSVTNTPPAIFAQPAAVVDPFAALEATTSKSGGPQSNQVDDFLASLGNELSNNKRRR</sequence>
<dbReference type="Pfam" id="PF13300">
    <property type="entry name" value="DUF4078"/>
    <property type="match status" value="1"/>
</dbReference>
<evidence type="ECO:0000313" key="3">
    <source>
        <dbReference type="EMBL" id="KAF9056721.1"/>
    </source>
</evidence>
<dbReference type="Proteomes" id="UP000772434">
    <property type="component" value="Unassembled WGS sequence"/>
</dbReference>